<reference evidence="4" key="1">
    <citation type="journal article" date="2019" name="Int. J. Syst. Evol. Microbiol.">
        <title>The Global Catalogue of Microorganisms (GCM) 10K type strain sequencing project: providing services to taxonomists for standard genome sequencing and annotation.</title>
        <authorList>
            <consortium name="The Broad Institute Genomics Platform"/>
            <consortium name="The Broad Institute Genome Sequencing Center for Infectious Disease"/>
            <person name="Wu L."/>
            <person name="Ma J."/>
        </authorList>
    </citation>
    <scope>NUCLEOTIDE SEQUENCE [LARGE SCALE GENOMIC DNA]</scope>
    <source>
        <strain evidence="4">CECT 9128</strain>
    </source>
</reference>
<keyword evidence="2" id="KW-0812">Transmembrane</keyword>
<feature type="region of interest" description="Disordered" evidence="1">
    <location>
        <begin position="40"/>
        <end position="111"/>
    </location>
</feature>
<organism evidence="3 4">
    <name type="scientific">Zunongwangia endophytica</name>
    <dbReference type="NCBI Taxonomy" id="1808945"/>
    <lineage>
        <taxon>Bacteria</taxon>
        <taxon>Pseudomonadati</taxon>
        <taxon>Bacteroidota</taxon>
        <taxon>Flavobacteriia</taxon>
        <taxon>Flavobacteriales</taxon>
        <taxon>Flavobacteriaceae</taxon>
        <taxon>Zunongwangia</taxon>
    </lineage>
</organism>
<feature type="compositionally biased region" description="Polar residues" evidence="1">
    <location>
        <begin position="57"/>
        <end position="69"/>
    </location>
</feature>
<dbReference type="Proteomes" id="UP001595793">
    <property type="component" value="Unassembled WGS sequence"/>
</dbReference>
<feature type="transmembrane region" description="Helical" evidence="2">
    <location>
        <begin position="113"/>
        <end position="134"/>
    </location>
</feature>
<comment type="caution">
    <text evidence="3">The sequence shown here is derived from an EMBL/GenBank/DDBJ whole genome shotgun (WGS) entry which is preliminary data.</text>
</comment>
<evidence type="ECO:0000256" key="1">
    <source>
        <dbReference type="SAM" id="MobiDB-lite"/>
    </source>
</evidence>
<sequence>METHKKLESVSELRQNDIQELQTEKIKSDILRISENWDLNLKPEDPNKPMQVIYGNDTLNSTNANVSLSKNKETENAQSVTDKKTEKLDQSKSEKEKGSSEKGKSTDRQSPSWGLNIGLIFGIILSIILISLYFKTKTPKP</sequence>
<dbReference type="RefSeq" id="WP_290234753.1">
    <property type="nucleotide sequence ID" value="NZ_JAUFPZ010000002.1"/>
</dbReference>
<proteinExistence type="predicted"/>
<gene>
    <name evidence="3" type="ORF">ACFOS1_07235</name>
</gene>
<keyword evidence="4" id="KW-1185">Reference proteome</keyword>
<dbReference type="EMBL" id="JBHSAS010000006">
    <property type="protein sequence ID" value="MFC4027192.1"/>
    <property type="molecule type" value="Genomic_DNA"/>
</dbReference>
<keyword evidence="2" id="KW-1133">Transmembrane helix</keyword>
<accession>A0ABV8H8L8</accession>
<evidence type="ECO:0000313" key="3">
    <source>
        <dbReference type="EMBL" id="MFC4027192.1"/>
    </source>
</evidence>
<protein>
    <submittedName>
        <fullName evidence="3">Uncharacterized protein</fullName>
    </submittedName>
</protein>
<feature type="compositionally biased region" description="Basic and acidic residues" evidence="1">
    <location>
        <begin position="70"/>
        <end position="107"/>
    </location>
</feature>
<keyword evidence="2" id="KW-0472">Membrane</keyword>
<evidence type="ECO:0000313" key="4">
    <source>
        <dbReference type="Proteomes" id="UP001595793"/>
    </source>
</evidence>
<evidence type="ECO:0000256" key="2">
    <source>
        <dbReference type="SAM" id="Phobius"/>
    </source>
</evidence>
<name>A0ABV8H8L8_9FLAO</name>